<comment type="caution">
    <text evidence="1">The sequence shown here is derived from an EMBL/GenBank/DDBJ whole genome shotgun (WGS) entry which is preliminary data.</text>
</comment>
<dbReference type="EMBL" id="SNRY01004091">
    <property type="protein sequence ID" value="KAA6318757.1"/>
    <property type="molecule type" value="Genomic_DNA"/>
</dbReference>
<reference evidence="1" key="1">
    <citation type="submission" date="2019-03" db="EMBL/GenBank/DDBJ databases">
        <title>Single cell metagenomics reveals metabolic interactions within the superorganism composed of flagellate Streblomastix strix and complex community of Bacteroidetes bacteria on its surface.</title>
        <authorList>
            <person name="Treitli S.C."/>
            <person name="Kolisko M."/>
            <person name="Husnik F."/>
            <person name="Keeling P."/>
            <person name="Hampl V."/>
        </authorList>
    </citation>
    <scope>NUCLEOTIDE SEQUENCE</scope>
    <source>
        <strain evidence="1">STM</strain>
    </source>
</reference>
<protein>
    <submittedName>
        <fullName evidence="1">Uncharacterized protein</fullName>
    </submittedName>
</protein>
<gene>
    <name evidence="1" type="ORF">EZS27_031273</name>
</gene>
<name>A0A5J4QAS1_9ZZZZ</name>
<organism evidence="1">
    <name type="scientific">termite gut metagenome</name>
    <dbReference type="NCBI Taxonomy" id="433724"/>
    <lineage>
        <taxon>unclassified sequences</taxon>
        <taxon>metagenomes</taxon>
        <taxon>organismal metagenomes</taxon>
    </lineage>
</organism>
<evidence type="ECO:0000313" key="1">
    <source>
        <dbReference type="EMBL" id="KAA6318757.1"/>
    </source>
</evidence>
<sequence>MEKEINYSIIIPHKNIPDLLRRCLNSIPRREKTSNNSNR</sequence>
<dbReference type="AlphaFoldDB" id="A0A5J4QAS1"/>
<proteinExistence type="predicted"/>
<accession>A0A5J4QAS1</accession>